<reference evidence="1 2" key="1">
    <citation type="submission" date="2016-10" db="EMBL/GenBank/DDBJ databases">
        <title>The Draft Genome Sequence of Actinokineospora bangkokensis 44EHWT reveals the biosynthetic pathway of antifungal compounds Thailandins with unusual extender unit butylmalonyl-CoA.</title>
        <authorList>
            <person name="Greule A."/>
            <person name="Intra B."/>
            <person name="Flemming S."/>
            <person name="Rommel M.G."/>
            <person name="Panbangred W."/>
            <person name="Bechthold A."/>
        </authorList>
    </citation>
    <scope>NUCLEOTIDE SEQUENCE [LARGE SCALE GENOMIC DNA]</scope>
    <source>
        <strain evidence="1 2">44EHW</strain>
    </source>
</reference>
<dbReference type="RefSeq" id="WP_075974664.1">
    <property type="nucleotide sequence ID" value="NZ_MKQR01000009.1"/>
</dbReference>
<evidence type="ECO:0008006" key="3">
    <source>
        <dbReference type="Google" id="ProtNLM"/>
    </source>
</evidence>
<comment type="caution">
    <text evidence="1">The sequence shown here is derived from an EMBL/GenBank/DDBJ whole genome shotgun (WGS) entry which is preliminary data.</text>
</comment>
<dbReference type="Proteomes" id="UP000186040">
    <property type="component" value="Unassembled WGS sequence"/>
</dbReference>
<keyword evidence="2" id="KW-1185">Reference proteome</keyword>
<name>A0A1Q9LNY9_9PSEU</name>
<proteinExistence type="predicted"/>
<gene>
    <name evidence="1" type="ORF">BJP25_16090</name>
</gene>
<protein>
    <recommendedName>
        <fullName evidence="3">TerD domain-containing protein</fullName>
    </recommendedName>
</protein>
<dbReference type="EMBL" id="MKQR01000009">
    <property type="protein sequence ID" value="OLR93766.1"/>
    <property type="molecule type" value="Genomic_DNA"/>
</dbReference>
<dbReference type="OrthoDB" id="415622at2"/>
<dbReference type="STRING" id="1193682.BJP25_16090"/>
<evidence type="ECO:0000313" key="2">
    <source>
        <dbReference type="Proteomes" id="UP000186040"/>
    </source>
</evidence>
<evidence type="ECO:0000313" key="1">
    <source>
        <dbReference type="EMBL" id="OLR93766.1"/>
    </source>
</evidence>
<organism evidence="1 2">
    <name type="scientific">Actinokineospora bangkokensis</name>
    <dbReference type="NCBI Taxonomy" id="1193682"/>
    <lineage>
        <taxon>Bacteria</taxon>
        <taxon>Bacillati</taxon>
        <taxon>Actinomycetota</taxon>
        <taxon>Actinomycetes</taxon>
        <taxon>Pseudonocardiales</taxon>
        <taxon>Pseudonocardiaceae</taxon>
        <taxon>Actinokineospora</taxon>
    </lineage>
</organism>
<accession>A0A1Q9LNY9</accession>
<sequence>MRNHTIITRTLRVPRVAGPAGDGAGVARRLDAALAGVGFTCSSALLEHVSGLAPHTATTLAVEVVAAVRELVGDQVAHNSYFIDFPRGVPDTVEFWVGELRKALVAPRTDATGTTVPTDADLLAAAVSGELDLLAIPTYGRYQHTYAELLAAHDELVARAGDRVTTLHLGATLDEEALALYAELAGSTTPLGEQDRLLLTQLAAEYRDHPQPTAIPVRENRALVNAVRLAAGLDLIAVDHPTDVLRLACQVSGGDVTLRTPTRFRSLPRRRRRALLGALDAAVAAHPGTLADVTRYAERWKRLAERLHPGELPELANAQRVFAVARGQERVPSTTARAEAAFARRDPVAATRVLAPAPGLLLRSVDRLLRSVPEDATGDVLAALGAALPGTSGRVLCSVREHLLNRDAPAASRLFVNRNRRAWIAPDRRAVPAPGAVAAAAALLDDELARRLPTAATVVVDPAVLAMAVPLSGAAAEDGFAVAPRGSRTPVVGEVLRFFTHWRQRARRTDWDLSALLLDDDFHYTGHVSWTRLRDEGAVYSGDITEAPDGATEFIDLPLASIGARYLVPQVSVYSGEGFDEVAESMFGWMTRDADQGGAPFEARTVRTRSQLRGTGRVSLPMVFHRADDGSWSALWTHLYLSGRVDFNQVETHKVTTTALTRSVVDRRYLTVGHLVQLIGRTAGRVSTLDTAGPLVDPVLYIGLEDPGTLPEGSTVITLSTLNQLVPA</sequence>
<dbReference type="AlphaFoldDB" id="A0A1Q9LNY9"/>